<accession>A0A1X7SJB1</accession>
<organism evidence="2">
    <name type="scientific">Amphimedon queenslandica</name>
    <name type="common">Sponge</name>
    <dbReference type="NCBI Taxonomy" id="400682"/>
    <lineage>
        <taxon>Eukaryota</taxon>
        <taxon>Metazoa</taxon>
        <taxon>Porifera</taxon>
        <taxon>Demospongiae</taxon>
        <taxon>Heteroscleromorpha</taxon>
        <taxon>Haplosclerida</taxon>
        <taxon>Niphatidae</taxon>
        <taxon>Amphimedon</taxon>
    </lineage>
</organism>
<dbReference type="InterPro" id="IPR013762">
    <property type="entry name" value="Integrase-like_cat_sf"/>
</dbReference>
<dbReference type="PANTHER" id="PTHR34605:SF3">
    <property type="entry name" value="P CELL-TYPE AGGLUTINATION PROTEIN MAP4-LIKE-RELATED"/>
    <property type="match status" value="1"/>
</dbReference>
<dbReference type="AlphaFoldDB" id="A0A1X7SJB1"/>
<sequence length="88" mass="9199">WEDGNPLLKEQFVAGVRKALAEVGKNPDCFAGHSFRIGAATTAAAAGVPAHIIKHLGRWSSDAYLLYVRADSDPAISGVATSIADHAV</sequence>
<dbReference type="InterPro" id="IPR052925">
    <property type="entry name" value="Phage_Integrase-like_Recomb"/>
</dbReference>
<dbReference type="GO" id="GO:0006310">
    <property type="term" value="P:DNA recombination"/>
    <property type="evidence" value="ECO:0007669"/>
    <property type="project" value="UniProtKB-KW"/>
</dbReference>
<evidence type="ECO:0000313" key="2">
    <source>
        <dbReference type="EnsemblMetazoa" id="Aqu2.1.02123_001"/>
    </source>
</evidence>
<proteinExistence type="predicted"/>
<dbReference type="EnsemblMetazoa" id="Aqu2.1.02123_001">
    <property type="protein sequence ID" value="Aqu2.1.02123_001"/>
    <property type="gene ID" value="Aqu2.1.02123"/>
</dbReference>
<dbReference type="SUPFAM" id="SSF56349">
    <property type="entry name" value="DNA breaking-rejoining enzymes"/>
    <property type="match status" value="1"/>
</dbReference>
<reference evidence="2" key="1">
    <citation type="submission" date="2017-05" db="UniProtKB">
        <authorList>
            <consortium name="EnsemblMetazoa"/>
        </authorList>
    </citation>
    <scope>IDENTIFICATION</scope>
</reference>
<dbReference type="Gene3D" id="1.10.443.10">
    <property type="entry name" value="Intergrase catalytic core"/>
    <property type="match status" value="1"/>
</dbReference>
<dbReference type="eggNOG" id="ENOG502SXJ6">
    <property type="taxonomic scope" value="Eukaryota"/>
</dbReference>
<evidence type="ECO:0008006" key="3">
    <source>
        <dbReference type="Google" id="ProtNLM"/>
    </source>
</evidence>
<protein>
    <recommendedName>
        <fullName evidence="3">Tyr recombinase domain-containing protein</fullName>
    </recommendedName>
</protein>
<dbReference type="GO" id="GO:0003677">
    <property type="term" value="F:DNA binding"/>
    <property type="evidence" value="ECO:0007669"/>
    <property type="project" value="InterPro"/>
</dbReference>
<dbReference type="PANTHER" id="PTHR34605">
    <property type="entry name" value="PHAGE_INTEGRASE DOMAIN-CONTAINING PROTEIN"/>
    <property type="match status" value="1"/>
</dbReference>
<name>A0A1X7SJB1_AMPQE</name>
<keyword evidence="1" id="KW-0233">DNA recombination</keyword>
<dbReference type="InterPro" id="IPR011010">
    <property type="entry name" value="DNA_brk_join_enz"/>
</dbReference>
<dbReference type="GO" id="GO:0015074">
    <property type="term" value="P:DNA integration"/>
    <property type="evidence" value="ECO:0007669"/>
    <property type="project" value="InterPro"/>
</dbReference>
<evidence type="ECO:0000256" key="1">
    <source>
        <dbReference type="ARBA" id="ARBA00023172"/>
    </source>
</evidence>
<dbReference type="InParanoid" id="A0A1X7SJB1"/>